<evidence type="ECO:0000313" key="1">
    <source>
        <dbReference type="EMBL" id="NEY72168.1"/>
    </source>
</evidence>
<sequence length="63" mass="7486">MELHEDKIVTSANTFPLKNVFDVSYREMSEEYGCLYLHTSQGVFPYYTESTPAEFIDHFRNMR</sequence>
<gene>
    <name evidence="1" type="ORF">G4D63_10565</name>
</gene>
<dbReference type="AlphaFoldDB" id="A0A6M0QAW2"/>
<proteinExistence type="predicted"/>
<comment type="caution">
    <text evidence="1">The sequence shown here is derived from an EMBL/GenBank/DDBJ whole genome shotgun (WGS) entry which is preliminary data.</text>
</comment>
<protein>
    <submittedName>
        <fullName evidence="1">Uncharacterized protein</fullName>
    </submittedName>
</protein>
<name>A0A6M0QAW2_9BACI</name>
<dbReference type="EMBL" id="JAAIWM010000003">
    <property type="protein sequence ID" value="NEY72168.1"/>
    <property type="molecule type" value="Genomic_DNA"/>
</dbReference>
<accession>A0A6M0QAW2</accession>
<organism evidence="1 2">
    <name type="scientific">Bacillus mesophilus</name>
    <dbReference type="NCBI Taxonomy" id="1808955"/>
    <lineage>
        <taxon>Bacteria</taxon>
        <taxon>Bacillati</taxon>
        <taxon>Bacillota</taxon>
        <taxon>Bacilli</taxon>
        <taxon>Bacillales</taxon>
        <taxon>Bacillaceae</taxon>
        <taxon>Bacillus</taxon>
    </lineage>
</organism>
<keyword evidence="2" id="KW-1185">Reference proteome</keyword>
<dbReference type="Proteomes" id="UP000481043">
    <property type="component" value="Unassembled WGS sequence"/>
</dbReference>
<reference evidence="1 2" key="1">
    <citation type="submission" date="2020-02" db="EMBL/GenBank/DDBJ databases">
        <title>Bacillus aquiflavi sp. nov., isolated from yellow water of strong flavor Chinese baijiu in Yibin region of China.</title>
        <authorList>
            <person name="Xie J."/>
        </authorList>
    </citation>
    <scope>NUCLEOTIDE SEQUENCE [LARGE SCALE GENOMIC DNA]</scope>
    <source>
        <strain evidence="1 2">SA4</strain>
    </source>
</reference>
<evidence type="ECO:0000313" key="2">
    <source>
        <dbReference type="Proteomes" id="UP000481043"/>
    </source>
</evidence>
<dbReference type="RefSeq" id="WP_163179631.1">
    <property type="nucleotide sequence ID" value="NZ_JAAIWM010000003.1"/>
</dbReference>